<gene>
    <name evidence="1" type="ORF">AVDCRST_MAG67-1410</name>
</gene>
<dbReference type="AlphaFoldDB" id="A0A6J4S7K4"/>
<protein>
    <submittedName>
        <fullName evidence="1">Uncharacterized protein</fullName>
    </submittedName>
</protein>
<name>A0A6J4S7K4_9ACTN</name>
<proteinExistence type="predicted"/>
<reference evidence="1" key="1">
    <citation type="submission" date="2020-02" db="EMBL/GenBank/DDBJ databases">
        <authorList>
            <person name="Meier V. D."/>
        </authorList>
    </citation>
    <scope>NUCLEOTIDE SEQUENCE</scope>
    <source>
        <strain evidence="1">AVDCRST_MAG67</strain>
    </source>
</reference>
<evidence type="ECO:0000313" key="1">
    <source>
        <dbReference type="EMBL" id="CAA9491561.1"/>
    </source>
</evidence>
<accession>A0A6J4S7K4</accession>
<dbReference type="EMBL" id="CADCVQ010000063">
    <property type="protein sequence ID" value="CAA9491561.1"/>
    <property type="molecule type" value="Genomic_DNA"/>
</dbReference>
<organism evidence="1">
    <name type="scientific">uncultured Solirubrobacteraceae bacterium</name>
    <dbReference type="NCBI Taxonomy" id="1162706"/>
    <lineage>
        <taxon>Bacteria</taxon>
        <taxon>Bacillati</taxon>
        <taxon>Actinomycetota</taxon>
        <taxon>Thermoleophilia</taxon>
        <taxon>Solirubrobacterales</taxon>
        <taxon>Solirubrobacteraceae</taxon>
        <taxon>environmental samples</taxon>
    </lineage>
</organism>
<sequence length="71" mass="7460">MALAPCGVGGDRGFSVEPFARSASGRVHLHNGEVLTTCGIQEPNRFLFPNSAEATGPIAQMNAVPQQHRAS</sequence>